<evidence type="ECO:0000313" key="2">
    <source>
        <dbReference type="Proteomes" id="UP000694422"/>
    </source>
</evidence>
<protein>
    <submittedName>
        <fullName evidence="1">Uncharacterized protein</fullName>
    </submittedName>
</protein>
<reference evidence="1" key="2">
    <citation type="submission" date="2025-09" db="UniProtKB">
        <authorList>
            <consortium name="Ensembl"/>
        </authorList>
    </citation>
    <scope>IDENTIFICATION</scope>
</reference>
<keyword evidence="2" id="KW-1185">Reference proteome</keyword>
<name>A0A8C9Q446_SPEDA</name>
<evidence type="ECO:0000313" key="1">
    <source>
        <dbReference type="Ensembl" id="ENSSDAP00000019504.1"/>
    </source>
</evidence>
<dbReference type="Ensembl" id="ENSSDAT00000022298.1">
    <property type="protein sequence ID" value="ENSSDAP00000019504.1"/>
    <property type="gene ID" value="ENSSDAG00000017773.1"/>
</dbReference>
<reference evidence="1" key="1">
    <citation type="submission" date="2025-08" db="UniProtKB">
        <authorList>
            <consortium name="Ensembl"/>
        </authorList>
    </citation>
    <scope>IDENTIFICATION</scope>
</reference>
<accession>A0A8C9Q446</accession>
<proteinExistence type="predicted"/>
<dbReference type="Proteomes" id="UP000694422">
    <property type="component" value="Unplaced"/>
</dbReference>
<dbReference type="AlphaFoldDB" id="A0A8C9Q446"/>
<sequence>MVTQGCSYYHIMIFSAMFGTCSQYSKQNFFSFAMLVVVEEISLDKNDLGKHWKGRSWKSLRCLQNGRFTLQCVSQNLS</sequence>
<organism evidence="1 2">
    <name type="scientific">Spermophilus dauricus</name>
    <name type="common">Daurian ground squirrel</name>
    <dbReference type="NCBI Taxonomy" id="99837"/>
    <lineage>
        <taxon>Eukaryota</taxon>
        <taxon>Metazoa</taxon>
        <taxon>Chordata</taxon>
        <taxon>Craniata</taxon>
        <taxon>Vertebrata</taxon>
        <taxon>Euteleostomi</taxon>
        <taxon>Mammalia</taxon>
        <taxon>Eutheria</taxon>
        <taxon>Euarchontoglires</taxon>
        <taxon>Glires</taxon>
        <taxon>Rodentia</taxon>
        <taxon>Sciuromorpha</taxon>
        <taxon>Sciuridae</taxon>
        <taxon>Xerinae</taxon>
        <taxon>Marmotini</taxon>
        <taxon>Spermophilus</taxon>
    </lineage>
</organism>